<reference evidence="3 4" key="1">
    <citation type="submission" date="2015-04" db="EMBL/GenBank/DDBJ databases">
        <title>Complete genome sequence of Schizopora paradoxa KUC8140, a cosmopolitan wood degrader in East Asia.</title>
        <authorList>
            <consortium name="DOE Joint Genome Institute"/>
            <person name="Min B."/>
            <person name="Park H."/>
            <person name="Jang Y."/>
            <person name="Kim J.-J."/>
            <person name="Kim K.H."/>
            <person name="Pangilinan J."/>
            <person name="Lipzen A."/>
            <person name="Riley R."/>
            <person name="Grigoriev I.V."/>
            <person name="Spatafora J.W."/>
            <person name="Choi I.-G."/>
        </authorList>
    </citation>
    <scope>NUCLEOTIDE SEQUENCE [LARGE SCALE GENOMIC DNA]</scope>
    <source>
        <strain evidence="3 4">KUC8140</strain>
    </source>
</reference>
<sequence>MAFNNNNTDSTERRSTTDDQEDAMDMVDDHPATGTQPVDGQALVPQGTNPPTTRARSRTPPPGCWEVHPTVPVPMHTGYCHICAAYFDHLCQDMAYGVRDLQDALDTMSRKARQLRAECKKKDQEILQLRMTSNGLMSRISHYERRMEGREERQRLIETGDVTQLRSTWEPQAGQKRPAPADAPTGDVRRDQPPSVPNWAMTGGGRRRDIGSSNPSASQRQTGTQPASDHRVGGESQGRFANQPPAESPNAPLGGWPASQSVWSQPQAADGWPIPATGTGGAALEPPPTQQPRTRGHPRRPFHFFQGATSPPPTSTAATGGNTNARGGSGGGNKKGHGTHGKGEAGGQGASKNPAPSARWEVFVKPPPNNGKAHSQPTPPSVVYEATREEFLWDCDDEDSEVEEEEERDVPVRLAPDRFGVINPTNRRAYLTLSYDQYIHWYSRPVSAYAKLKKQAGEMEDATVKVPSPLRVTTPSELSVELHPADDGLWGWGQMTMQPPSDTGPYRIIPRTSPIKMDEGRTMVMQAQASLEGSVERIRLVRVALAARQSSRRTAGEVVVLESINLDLIPPYPPYPGGTPEPSTATFSQVLEFYRANPNGETPRGIRRHGGDPVPDDVEAFHCIRAIGPKTKEKEKEREREREKEKGREKEKEKGREKEKEKDSSPTRDWRLAAARVLSNPMGYESFLTQKRVQPAPPPNPLVPMDALCVPNISDDNIYCHFVINGITIAQARRWRVWATRAHCRVDYPHLPTPTLAPPLLPWPATEGGSVEATTLAGVTPDEDVPMVDPTQSAPQPEGGSGGPTLPTTTGSGGPEGETGGAVVTPEEAGNQGSMEPPPSTQAR</sequence>
<name>A0A0H2RZT2_9AGAM</name>
<keyword evidence="4" id="KW-1185">Reference proteome</keyword>
<dbReference type="InParanoid" id="A0A0H2RZT2"/>
<dbReference type="AlphaFoldDB" id="A0A0H2RZT2"/>
<feature type="compositionally biased region" description="Low complexity" evidence="2">
    <location>
        <begin position="315"/>
        <end position="326"/>
    </location>
</feature>
<accession>A0A0H2RZT2</accession>
<feature type="region of interest" description="Disordered" evidence="2">
    <location>
        <begin position="1"/>
        <end position="61"/>
    </location>
</feature>
<dbReference type="EMBL" id="KQ086030">
    <property type="protein sequence ID" value="KLO10286.1"/>
    <property type="molecule type" value="Genomic_DNA"/>
</dbReference>
<feature type="region of interest" description="Disordered" evidence="2">
    <location>
        <begin position="624"/>
        <end position="670"/>
    </location>
</feature>
<feature type="compositionally biased region" description="Polar residues" evidence="2">
    <location>
        <begin position="211"/>
        <end position="227"/>
    </location>
</feature>
<evidence type="ECO:0000313" key="4">
    <source>
        <dbReference type="Proteomes" id="UP000053477"/>
    </source>
</evidence>
<feature type="compositionally biased region" description="Polar residues" evidence="2">
    <location>
        <begin position="161"/>
        <end position="170"/>
    </location>
</feature>
<feature type="region of interest" description="Disordered" evidence="2">
    <location>
        <begin position="781"/>
        <end position="844"/>
    </location>
</feature>
<feature type="region of interest" description="Disordered" evidence="2">
    <location>
        <begin position="146"/>
        <end position="356"/>
    </location>
</feature>
<evidence type="ECO:0000256" key="1">
    <source>
        <dbReference type="SAM" id="Coils"/>
    </source>
</evidence>
<evidence type="ECO:0000313" key="3">
    <source>
        <dbReference type="EMBL" id="KLO10286.1"/>
    </source>
</evidence>
<gene>
    <name evidence="3" type="ORF">SCHPADRAFT_942952</name>
</gene>
<feature type="coiled-coil region" evidence="1">
    <location>
        <begin position="98"/>
        <end position="132"/>
    </location>
</feature>
<protein>
    <submittedName>
        <fullName evidence="3">Uncharacterized protein</fullName>
    </submittedName>
</protein>
<keyword evidence="1" id="KW-0175">Coiled coil</keyword>
<feature type="compositionally biased region" description="Basic and acidic residues" evidence="2">
    <location>
        <begin position="146"/>
        <end position="158"/>
    </location>
</feature>
<feature type="compositionally biased region" description="Basic and acidic residues" evidence="2">
    <location>
        <begin position="630"/>
        <end position="670"/>
    </location>
</feature>
<feature type="compositionally biased region" description="Gly residues" evidence="2">
    <location>
        <begin position="811"/>
        <end position="820"/>
    </location>
</feature>
<proteinExistence type="predicted"/>
<dbReference type="Proteomes" id="UP000053477">
    <property type="component" value="Unassembled WGS sequence"/>
</dbReference>
<feature type="compositionally biased region" description="Polar residues" evidence="2">
    <location>
        <begin position="258"/>
        <end position="267"/>
    </location>
</feature>
<organism evidence="3 4">
    <name type="scientific">Schizopora paradoxa</name>
    <dbReference type="NCBI Taxonomy" id="27342"/>
    <lineage>
        <taxon>Eukaryota</taxon>
        <taxon>Fungi</taxon>
        <taxon>Dikarya</taxon>
        <taxon>Basidiomycota</taxon>
        <taxon>Agaricomycotina</taxon>
        <taxon>Agaricomycetes</taxon>
        <taxon>Hymenochaetales</taxon>
        <taxon>Schizoporaceae</taxon>
        <taxon>Schizopora</taxon>
    </lineage>
</organism>
<evidence type="ECO:0000256" key="2">
    <source>
        <dbReference type="SAM" id="MobiDB-lite"/>
    </source>
</evidence>